<evidence type="ECO:0000256" key="1">
    <source>
        <dbReference type="SAM" id="MobiDB-lite"/>
    </source>
</evidence>
<organism evidence="2 3">
    <name type="scientific">Puia dinghuensis</name>
    <dbReference type="NCBI Taxonomy" id="1792502"/>
    <lineage>
        <taxon>Bacteria</taxon>
        <taxon>Pseudomonadati</taxon>
        <taxon>Bacteroidota</taxon>
        <taxon>Chitinophagia</taxon>
        <taxon>Chitinophagales</taxon>
        <taxon>Chitinophagaceae</taxon>
        <taxon>Puia</taxon>
    </lineage>
</organism>
<reference evidence="2" key="1">
    <citation type="journal article" date="2014" name="Int. J. Syst. Evol. Microbiol.">
        <title>Complete genome sequence of Corynebacterium casei LMG S-19264T (=DSM 44701T), isolated from a smear-ripened cheese.</title>
        <authorList>
            <consortium name="US DOE Joint Genome Institute (JGI-PGF)"/>
            <person name="Walter F."/>
            <person name="Albersmeier A."/>
            <person name="Kalinowski J."/>
            <person name="Ruckert C."/>
        </authorList>
    </citation>
    <scope>NUCLEOTIDE SEQUENCE</scope>
    <source>
        <strain evidence="2">CGMCC 1.15448</strain>
    </source>
</reference>
<proteinExistence type="predicted"/>
<name>A0A8J2XTG0_9BACT</name>
<gene>
    <name evidence="2" type="ORF">GCM10011511_28080</name>
</gene>
<dbReference type="EMBL" id="BMJC01000003">
    <property type="protein sequence ID" value="GGB03186.1"/>
    <property type="molecule type" value="Genomic_DNA"/>
</dbReference>
<protein>
    <recommendedName>
        <fullName evidence="4">Gliding motility-associated C-terminal domain-containing protein</fullName>
    </recommendedName>
</protein>
<feature type="compositionally biased region" description="Low complexity" evidence="1">
    <location>
        <begin position="953"/>
        <end position="964"/>
    </location>
</feature>
<feature type="region of interest" description="Disordered" evidence="1">
    <location>
        <begin position="943"/>
        <end position="966"/>
    </location>
</feature>
<comment type="caution">
    <text evidence="2">The sequence shown here is derived from an EMBL/GenBank/DDBJ whole genome shotgun (WGS) entry which is preliminary data.</text>
</comment>
<dbReference type="Proteomes" id="UP000607559">
    <property type="component" value="Unassembled WGS sequence"/>
</dbReference>
<sequence length="1096" mass="116181">MPLTKRTLLTILCLIAFIIPALPATFYVTSNADNGTGTLRDALTQAAANGTTTTDYIYFNLADQSITGRTIDLLTELPVLSSNLVIDGTTQPGMPFYVTDARIFVRMMTYATTFSMLKVYNCTSVQIYGLYLYYGDWQDALFSATKFRTHTLYGVDIANSSNIIIGAPGKGNVLNGEAVGIWSADNTSLTHDITIQSNYIGCGLYPSATQDVDTYIIQMDAAMHLLNVANLTIGGPSQIAGNVLTGQAGLWMGSTATTGNGPLLIQNNHFARGFDKTTLVRGYDGFTQYIDIGDTKTTQDYSLQLLDNDIPERVYIDNLSVNFSIKRNVFGIAPDFLNIGDTKLLIDQCSGGIIGGDNPADANQFLFGQHPGYSVHSGNVGPITSWKNIYECNSQYGSTTMSQYVDEPYVVPFVQVSQPTPNVVSGIATANCRIDLYYDDECTACEGKIYIGKTQSDASGNWIYSGPVNGTVIATATDASGRTGDFSAPRFFTSSMKIIEPSCGNANGSITGITSDGAESFYWVDLTTGATVSHSINLTNAGSGEYLLFGVHGGTCIKAIGYSISLSDVTPHIQAAGAVVTQPGCGQFNGSIIGITVSEYSNLQFAWINDQGQTVSTAQNLTNAGPGKYKLVVTDAVTGCSDQTSFYQLINQSGPTVDISQAVLTGTTCRKSTGGISNILTNNVTGQANYTWIDASGKTVGTSLELQGVPAGSYQLVFKDQGSCPAITTPAIAITNTGGDIQLTAGNVAKTDESCERKNASIQVQDISPTEAGFSFVWIDDATGQIIGNGTSIANLAAGSYDLQATDATGCQQKVRTFQVIDDPAPTIDVSAAIVIPDTCSQDIGSITGITVKGTPSFTFAWHQATGVSVATTKDLISVGQGSYYLVVQDQNDCSTTGPTVNVGDISAQLNAPVYDDIVIPKGQPATLTNKARQSGTYDLYAINPDGGGAGSSPGSPGQPASAQTNATGDFVTAPLEADTTLYVVLRKGDCSSAVVTVNIKVLTTQDLIVPNAFTPNGDGHNDVFRVKNPQLVKIFSMTIFDRWGQAVFETADPYTGWDGSRDGRPATTGIYVWTIHYTDILGHTESRRGTLILVR</sequence>
<dbReference type="AlphaFoldDB" id="A0A8J2XTG0"/>
<dbReference type="RefSeq" id="WP_188932677.1">
    <property type="nucleotide sequence ID" value="NZ_BMJC01000003.1"/>
</dbReference>
<keyword evidence="3" id="KW-1185">Reference proteome</keyword>
<accession>A0A8J2XTG0</accession>
<evidence type="ECO:0000313" key="3">
    <source>
        <dbReference type="Proteomes" id="UP000607559"/>
    </source>
</evidence>
<reference evidence="2" key="2">
    <citation type="submission" date="2020-09" db="EMBL/GenBank/DDBJ databases">
        <authorList>
            <person name="Sun Q."/>
            <person name="Zhou Y."/>
        </authorList>
    </citation>
    <scope>NUCLEOTIDE SEQUENCE</scope>
    <source>
        <strain evidence="2">CGMCC 1.15448</strain>
    </source>
</reference>
<evidence type="ECO:0008006" key="4">
    <source>
        <dbReference type="Google" id="ProtNLM"/>
    </source>
</evidence>
<dbReference type="NCBIfam" id="TIGR04131">
    <property type="entry name" value="Bac_Flav_CTERM"/>
    <property type="match status" value="1"/>
</dbReference>
<dbReference type="InterPro" id="IPR026341">
    <property type="entry name" value="T9SS_type_B"/>
</dbReference>
<evidence type="ECO:0000313" key="2">
    <source>
        <dbReference type="EMBL" id="GGB03186.1"/>
    </source>
</evidence>
<dbReference type="Pfam" id="PF13585">
    <property type="entry name" value="CHU_C"/>
    <property type="match status" value="1"/>
</dbReference>